<organism evidence="2 3">
    <name type="scientific">Algibacter agarivorans</name>
    <dbReference type="NCBI Taxonomy" id="1109741"/>
    <lineage>
        <taxon>Bacteria</taxon>
        <taxon>Pseudomonadati</taxon>
        <taxon>Bacteroidota</taxon>
        <taxon>Flavobacteriia</taxon>
        <taxon>Flavobacteriales</taxon>
        <taxon>Flavobacteriaceae</taxon>
        <taxon>Algibacter</taxon>
    </lineage>
</organism>
<protein>
    <recommendedName>
        <fullName evidence="4">DUF2975 domain-containing protein</fullName>
    </recommendedName>
</protein>
<dbReference type="Pfam" id="PF11188">
    <property type="entry name" value="DUF2975"/>
    <property type="match status" value="1"/>
</dbReference>
<evidence type="ECO:0008006" key="4">
    <source>
        <dbReference type="Google" id="ProtNLM"/>
    </source>
</evidence>
<keyword evidence="3" id="KW-1185">Reference proteome</keyword>
<evidence type="ECO:0000313" key="2">
    <source>
        <dbReference type="EMBL" id="GAA4946708.1"/>
    </source>
</evidence>
<dbReference type="EMBL" id="BAABJJ010000030">
    <property type="protein sequence ID" value="GAA4946708.1"/>
    <property type="molecule type" value="Genomic_DNA"/>
</dbReference>
<comment type="caution">
    <text evidence="2">The sequence shown here is derived from an EMBL/GenBank/DDBJ whole genome shotgun (WGS) entry which is preliminary data.</text>
</comment>
<gene>
    <name evidence="2" type="ORF">GCM10023314_19990</name>
</gene>
<reference evidence="3" key="1">
    <citation type="journal article" date="2019" name="Int. J. Syst. Evol. Microbiol.">
        <title>The Global Catalogue of Microorganisms (GCM) 10K type strain sequencing project: providing services to taxonomists for standard genome sequencing and annotation.</title>
        <authorList>
            <consortium name="The Broad Institute Genomics Platform"/>
            <consortium name="The Broad Institute Genome Sequencing Center for Infectious Disease"/>
            <person name="Wu L."/>
            <person name="Ma J."/>
        </authorList>
    </citation>
    <scope>NUCLEOTIDE SEQUENCE [LARGE SCALE GENOMIC DNA]</scope>
    <source>
        <strain evidence="3">JCM 18285</strain>
    </source>
</reference>
<dbReference type="InterPro" id="IPR021354">
    <property type="entry name" value="DUF2975"/>
</dbReference>
<feature type="transmembrane region" description="Helical" evidence="1">
    <location>
        <begin position="15"/>
        <end position="34"/>
    </location>
</feature>
<evidence type="ECO:0000256" key="1">
    <source>
        <dbReference type="SAM" id="Phobius"/>
    </source>
</evidence>
<dbReference type="RefSeq" id="WP_345191902.1">
    <property type="nucleotide sequence ID" value="NZ_BAABJJ010000030.1"/>
</dbReference>
<keyword evidence="1" id="KW-0812">Transmembrane</keyword>
<sequence length="186" mass="21510">MVRFSVSKIYLGQDWLLIVIAFIAVTTVLGHLQIDRSYYKGREVSFNFSEYSYSVSAKWKINPESADKDVYVLGDIKTGSLYFNYVKYVAVLLVMFLSFKEFQKIMTSVKEVKTFEQDTIRSFRSIGKYIFIYFLLTSYHSMTFKLGGYSGTSISLSPLIFVLLAFIMAEIFKEGRLLKEENDLTI</sequence>
<dbReference type="Proteomes" id="UP001501302">
    <property type="component" value="Unassembled WGS sequence"/>
</dbReference>
<proteinExistence type="predicted"/>
<keyword evidence="1" id="KW-1133">Transmembrane helix</keyword>
<name>A0ABP9GSP4_9FLAO</name>
<feature type="transmembrane region" description="Helical" evidence="1">
    <location>
        <begin position="85"/>
        <end position="102"/>
    </location>
</feature>
<feature type="transmembrane region" description="Helical" evidence="1">
    <location>
        <begin position="154"/>
        <end position="172"/>
    </location>
</feature>
<keyword evidence="1" id="KW-0472">Membrane</keyword>
<accession>A0ABP9GSP4</accession>
<evidence type="ECO:0000313" key="3">
    <source>
        <dbReference type="Proteomes" id="UP001501302"/>
    </source>
</evidence>